<evidence type="ECO:0000313" key="1">
    <source>
        <dbReference type="EMBL" id="JAP29775.1"/>
    </source>
</evidence>
<reference evidence="1" key="1">
    <citation type="submission" date="2015-12" db="EMBL/GenBank/DDBJ databases">
        <title>Gene expression during late stages of embryo sac development: a critical building block for successful pollen-pistil interactions.</title>
        <authorList>
            <person name="Liu Y."/>
            <person name="Joly V."/>
            <person name="Sabar M."/>
            <person name="Matton D.P."/>
        </authorList>
    </citation>
    <scope>NUCLEOTIDE SEQUENCE</scope>
</reference>
<name>A0A0V0IB46_SOLCH</name>
<organism evidence="1">
    <name type="scientific">Solanum chacoense</name>
    <name type="common">Chaco potato</name>
    <dbReference type="NCBI Taxonomy" id="4108"/>
    <lineage>
        <taxon>Eukaryota</taxon>
        <taxon>Viridiplantae</taxon>
        <taxon>Streptophyta</taxon>
        <taxon>Embryophyta</taxon>
        <taxon>Tracheophyta</taxon>
        <taxon>Spermatophyta</taxon>
        <taxon>Magnoliopsida</taxon>
        <taxon>eudicotyledons</taxon>
        <taxon>Gunneridae</taxon>
        <taxon>Pentapetalae</taxon>
        <taxon>asterids</taxon>
        <taxon>lamiids</taxon>
        <taxon>Solanales</taxon>
        <taxon>Solanaceae</taxon>
        <taxon>Solanoideae</taxon>
        <taxon>Solaneae</taxon>
        <taxon>Solanum</taxon>
    </lineage>
</organism>
<accession>A0A0V0IB46</accession>
<protein>
    <submittedName>
        <fullName evidence="1">Putative ovule protein</fullName>
    </submittedName>
</protein>
<proteinExistence type="predicted"/>
<dbReference type="EMBL" id="GEDG01008753">
    <property type="protein sequence ID" value="JAP29775.1"/>
    <property type="molecule type" value="Transcribed_RNA"/>
</dbReference>
<sequence length="64" mass="7344">MKTNKKVTQFRRRGREHKIKSTLIQSITIVSQSSDCNRQLVPQAISLSLSREEDIPKLVLGCIY</sequence>
<dbReference type="AlphaFoldDB" id="A0A0V0IB46"/>